<proteinExistence type="predicted"/>
<dbReference type="Proteomes" id="UP000252519">
    <property type="component" value="Unassembled WGS sequence"/>
</dbReference>
<protein>
    <submittedName>
        <fullName evidence="1">Uncharacterized protein</fullName>
    </submittedName>
</protein>
<organism evidence="1 2">
    <name type="scientific">Ancylostoma caninum</name>
    <name type="common">Dog hookworm</name>
    <dbReference type="NCBI Taxonomy" id="29170"/>
    <lineage>
        <taxon>Eukaryota</taxon>
        <taxon>Metazoa</taxon>
        <taxon>Ecdysozoa</taxon>
        <taxon>Nematoda</taxon>
        <taxon>Chromadorea</taxon>
        <taxon>Rhabditida</taxon>
        <taxon>Rhabditina</taxon>
        <taxon>Rhabditomorpha</taxon>
        <taxon>Strongyloidea</taxon>
        <taxon>Ancylostomatidae</taxon>
        <taxon>Ancylostomatinae</taxon>
        <taxon>Ancylostoma</taxon>
    </lineage>
</organism>
<sequence>MIDPFWKLPRLMKPSKALLIARIVFGNRFASSTSPHHRLTNGRLQTKRGGRLSSSLRSTSEYVRCTRTLSTFAATVRRCSGRRWVTRVCGRDRHLSASLRSSSSTCSSTSNRRCMDLYRFVSTSIFNYVQKYRTSFQSLSSVALQLCFFFSERVVLVPMAVLFFLHCTNIHMYFHIFQSVQSYYLLVLCQLCCASDSSCCINTSPFKNEQLLMFMFHRTRMCCGTSVVVLETTARSRDVL</sequence>
<keyword evidence="2" id="KW-1185">Reference proteome</keyword>
<name>A0A368H648_ANCCA</name>
<evidence type="ECO:0000313" key="2">
    <source>
        <dbReference type="Proteomes" id="UP000252519"/>
    </source>
</evidence>
<evidence type="ECO:0000313" key="1">
    <source>
        <dbReference type="EMBL" id="RCN50745.1"/>
    </source>
</evidence>
<dbReference type="AlphaFoldDB" id="A0A368H648"/>
<dbReference type="EMBL" id="JOJR01000020">
    <property type="protein sequence ID" value="RCN50745.1"/>
    <property type="molecule type" value="Genomic_DNA"/>
</dbReference>
<comment type="caution">
    <text evidence="1">The sequence shown here is derived from an EMBL/GenBank/DDBJ whole genome shotgun (WGS) entry which is preliminary data.</text>
</comment>
<accession>A0A368H648</accession>
<gene>
    <name evidence="1" type="ORF">ANCCAN_03131</name>
</gene>
<reference evidence="1 2" key="1">
    <citation type="submission" date="2014-10" db="EMBL/GenBank/DDBJ databases">
        <title>Draft genome of the hookworm Ancylostoma caninum.</title>
        <authorList>
            <person name="Mitreva M."/>
        </authorList>
    </citation>
    <scope>NUCLEOTIDE SEQUENCE [LARGE SCALE GENOMIC DNA]</scope>
    <source>
        <strain evidence="1 2">Baltimore</strain>
    </source>
</reference>